<comment type="caution">
    <text evidence="1">The sequence shown here is derived from an EMBL/GenBank/DDBJ whole genome shotgun (WGS) entry which is preliminary data.</text>
</comment>
<keyword evidence="1" id="KW-0012">Acyltransferase</keyword>
<organism evidence="1">
    <name type="scientific">mine drainage metagenome</name>
    <dbReference type="NCBI Taxonomy" id="410659"/>
    <lineage>
        <taxon>unclassified sequences</taxon>
        <taxon>metagenomes</taxon>
        <taxon>ecological metagenomes</taxon>
    </lineage>
</organism>
<reference evidence="1" key="1">
    <citation type="submission" date="2009-10" db="EMBL/GenBank/DDBJ databases">
        <title>Diversity of trophic interactions inside an arsenic-rich microbial ecosystem.</title>
        <authorList>
            <person name="Bertin P.N."/>
            <person name="Heinrich-Salmeron A."/>
            <person name="Pelletier E."/>
            <person name="Goulhen-Chollet F."/>
            <person name="Arsene-Ploetze F."/>
            <person name="Gallien S."/>
            <person name="Calteau A."/>
            <person name="Vallenet D."/>
            <person name="Casiot C."/>
            <person name="Chane-Woon-Ming B."/>
            <person name="Giloteaux L."/>
            <person name="Barakat M."/>
            <person name="Bonnefoy V."/>
            <person name="Bruneel O."/>
            <person name="Chandler M."/>
            <person name="Cleiss J."/>
            <person name="Duran R."/>
            <person name="Elbaz-Poulichet F."/>
            <person name="Fonknechten N."/>
            <person name="Lauga B."/>
            <person name="Mornico D."/>
            <person name="Ortet P."/>
            <person name="Schaeffer C."/>
            <person name="Siguier P."/>
            <person name="Alexander Thil Smith A."/>
            <person name="Van Dorsselaer A."/>
            <person name="Weissenbach J."/>
            <person name="Medigue C."/>
            <person name="Le Paslier D."/>
        </authorList>
    </citation>
    <scope>NUCLEOTIDE SEQUENCE</scope>
</reference>
<gene>
    <name evidence="1" type="ORF">CARN7_1254</name>
</gene>
<protein>
    <submittedName>
        <fullName evidence="1">Poly-beta-hydroxybutyrate polymerase (Poly(3-hydroxybutyrate) polymerase) (PHB polymerase) (PHB synthase) (Poly(3-hydroxyalkanoate) polymerase) (PHA polymerase) (PHA synthase) (Polyhydroxyalkanoic...</fullName>
        <ecNumber evidence="1">2.3.1.-</ecNumber>
    </submittedName>
</protein>
<dbReference type="EMBL" id="CABR01000084">
    <property type="protein sequence ID" value="CBI10474.1"/>
    <property type="molecule type" value="Genomic_DNA"/>
</dbReference>
<dbReference type="GO" id="GO:0016746">
    <property type="term" value="F:acyltransferase activity"/>
    <property type="evidence" value="ECO:0007669"/>
    <property type="project" value="UniProtKB-KW"/>
</dbReference>
<sequence>MTMTWLQAEILRIDSALVQLQFKALFD</sequence>
<name>E6QTA2_9ZZZZ</name>
<proteinExistence type="predicted"/>
<dbReference type="AlphaFoldDB" id="E6QTA2"/>
<accession>E6QTA2</accession>
<keyword evidence="1" id="KW-0808">Transferase</keyword>
<evidence type="ECO:0000313" key="1">
    <source>
        <dbReference type="EMBL" id="CBI10474.1"/>
    </source>
</evidence>
<dbReference type="EC" id="2.3.1.-" evidence="1"/>